<dbReference type="AlphaFoldDB" id="A0AAC9LQS1"/>
<dbReference type="GO" id="GO:0016301">
    <property type="term" value="F:kinase activity"/>
    <property type="evidence" value="ECO:0007669"/>
    <property type="project" value="UniProtKB-KW"/>
</dbReference>
<evidence type="ECO:0000313" key="2">
    <source>
        <dbReference type="Proteomes" id="UP000187506"/>
    </source>
</evidence>
<organism evidence="1 2">
    <name type="scientific">Lacinutrix venerupis</name>
    <dbReference type="NCBI Taxonomy" id="1486034"/>
    <lineage>
        <taxon>Bacteria</taxon>
        <taxon>Pseudomonadati</taxon>
        <taxon>Bacteroidota</taxon>
        <taxon>Flavobacteriia</taxon>
        <taxon>Flavobacteriales</taxon>
        <taxon>Flavobacteriaceae</taxon>
        <taxon>Lacinutrix</taxon>
    </lineage>
</organism>
<name>A0AAC9LQS1_9FLAO</name>
<keyword evidence="1" id="KW-0418">Kinase</keyword>
<keyword evidence="1" id="KW-0808">Transferase</keyword>
<keyword evidence="2" id="KW-1185">Reference proteome</keyword>
<dbReference type="Proteomes" id="UP000187506">
    <property type="component" value="Chromosome"/>
</dbReference>
<accession>A0AAC9LQS1</accession>
<gene>
    <name evidence="1" type="ORF">BWR22_13495</name>
</gene>
<sequence length="307" mass="34876">MLTFYSHGKLLLSGEYVVLDGAKALALPTKLGQSLTVEPILEQKLIWQSIDCNGAIWFEETYTLLNGNIKFLPKQHNDLSKRLIKILNVAKQLNPDFLKNEKGYKVTSVLEFPNNWGLGSSSTLLNNIAQWAKVDAFTLSNKTFGGSGYDIACAKNDSAIVYQLTASKPKIERILFNKPFNDQLFFVYLNRKQNSRDSIKTYKNNKSNSEEIILRINKITSKLITTNTIEEFNELIKEHETLIGNITNQTPVKKRLFSDFKNEIKSLGGWNGDFILATGEQTYIETYFKSKGYNTIVSFNTMILKLT</sequence>
<dbReference type="InterPro" id="IPR020568">
    <property type="entry name" value="Ribosomal_Su5_D2-typ_SF"/>
</dbReference>
<dbReference type="EMBL" id="CP019352">
    <property type="protein sequence ID" value="APY01277.1"/>
    <property type="molecule type" value="Genomic_DNA"/>
</dbReference>
<dbReference type="SUPFAM" id="SSF54211">
    <property type="entry name" value="Ribosomal protein S5 domain 2-like"/>
    <property type="match status" value="1"/>
</dbReference>
<dbReference type="KEGG" id="lvn:BWR22_13495"/>
<protein>
    <submittedName>
        <fullName evidence="1">GHMP kinase</fullName>
    </submittedName>
</protein>
<proteinExistence type="predicted"/>
<dbReference type="NCBIfam" id="NF040656">
    <property type="entry name" value="GHMP_GYDIA"/>
    <property type="match status" value="1"/>
</dbReference>
<evidence type="ECO:0000313" key="1">
    <source>
        <dbReference type="EMBL" id="APY01277.1"/>
    </source>
</evidence>
<reference evidence="1 2" key="1">
    <citation type="submission" date="2017-01" db="EMBL/GenBank/DDBJ databases">
        <title>Complete genome of Lacinutrix venerupis DOK2-8 isolated from seawater in Dokdo.</title>
        <authorList>
            <person name="Chi W.-J."/>
            <person name="Kim J.H."/>
        </authorList>
    </citation>
    <scope>NUCLEOTIDE SEQUENCE [LARGE SCALE GENOMIC DNA]</scope>
    <source>
        <strain evidence="1 2">DOK2-8</strain>
    </source>
</reference>
<dbReference type="InterPro" id="IPR014721">
    <property type="entry name" value="Ribsml_uS5_D2-typ_fold_subgr"/>
</dbReference>
<dbReference type="InterPro" id="IPR047765">
    <property type="entry name" value="GHMP_GYDIA-like"/>
</dbReference>
<dbReference type="RefSeq" id="WP_076734180.1">
    <property type="nucleotide sequence ID" value="NZ_CP019352.1"/>
</dbReference>
<dbReference type="Gene3D" id="3.30.230.10">
    <property type="match status" value="1"/>
</dbReference>